<accession>A0A075P0Y5</accession>
<evidence type="ECO:0000313" key="20">
    <source>
        <dbReference type="Proteomes" id="UP000264779"/>
    </source>
</evidence>
<evidence type="ECO:0000256" key="5">
    <source>
        <dbReference type="ARBA" id="ARBA00022989"/>
    </source>
</evidence>
<dbReference type="Pfam" id="PF13624">
    <property type="entry name" value="SurA_N_3"/>
    <property type="match status" value="1"/>
</dbReference>
<comment type="subcellular location">
    <subcellularLocation>
        <location evidence="1">Cell inner membrane</location>
        <topology evidence="1">Single-pass type II membrane protein</topology>
        <orientation evidence="1">Periplasmic side</orientation>
    </subcellularLocation>
</comment>
<evidence type="ECO:0000256" key="13">
    <source>
        <dbReference type="SAM" id="Phobius"/>
    </source>
</evidence>
<dbReference type="PANTHER" id="PTHR47529:SF1">
    <property type="entry name" value="PERIPLASMIC CHAPERONE PPID"/>
    <property type="match status" value="1"/>
</dbReference>
<keyword evidence="7" id="KW-0143">Chaperone</keyword>
<dbReference type="InterPro" id="IPR052029">
    <property type="entry name" value="PpiD_chaperone"/>
</dbReference>
<dbReference type="RefSeq" id="WP_044057586.1">
    <property type="nucleotide sequence ID" value="NZ_CALBIY010000102.1"/>
</dbReference>
<keyword evidence="6 13" id="KW-0472">Membrane</keyword>
<dbReference type="InterPro" id="IPR046357">
    <property type="entry name" value="PPIase_dom_sf"/>
</dbReference>
<dbReference type="GO" id="GO:0003755">
    <property type="term" value="F:peptidyl-prolyl cis-trans isomerase activity"/>
    <property type="evidence" value="ECO:0007669"/>
    <property type="project" value="UniProtKB-KW"/>
</dbReference>
<keyword evidence="18" id="KW-1185">Reference proteome</keyword>
<keyword evidence="3" id="KW-0997">Cell inner membrane</keyword>
<reference evidence="19 20" key="2">
    <citation type="journal article" date="2018" name="Nat. Biotechnol.">
        <title>A standardized bacterial taxonomy based on genome phylogeny substantially revises the tree of life.</title>
        <authorList>
            <person name="Parks D.H."/>
            <person name="Chuvochina M."/>
            <person name="Waite D.W."/>
            <person name="Rinke C."/>
            <person name="Skarshewski A."/>
            <person name="Chaumeil P.A."/>
            <person name="Hugenholtz P."/>
        </authorList>
    </citation>
    <scope>NUCLEOTIDE SEQUENCE [LARGE SCALE GENOMIC DNA]</scope>
    <source>
        <strain evidence="17">UBA11621</strain>
        <strain evidence="16">UBA11978</strain>
    </source>
</reference>
<dbReference type="EMBL" id="DONK01000093">
    <property type="protein sequence ID" value="HBU50843.1"/>
    <property type="molecule type" value="Genomic_DNA"/>
</dbReference>
<dbReference type="EMBL" id="CP008849">
    <property type="protein sequence ID" value="AIF99496.1"/>
    <property type="molecule type" value="Genomic_DNA"/>
</dbReference>
<dbReference type="STRING" id="589873.EP12_13440"/>
<keyword evidence="4 13" id="KW-0812">Transmembrane</keyword>
<feature type="transmembrane region" description="Helical" evidence="13">
    <location>
        <begin position="12"/>
        <end position="34"/>
    </location>
</feature>
<keyword evidence="5 13" id="KW-1133">Transmembrane helix</keyword>
<evidence type="ECO:0000313" key="19">
    <source>
        <dbReference type="Proteomes" id="UP000263517"/>
    </source>
</evidence>
<reference evidence="15 18" key="1">
    <citation type="submission" date="2014-06" db="EMBL/GenBank/DDBJ databases">
        <title>Genomes of Alteromonas australica, a world apart.</title>
        <authorList>
            <person name="Gonzaga A."/>
            <person name="Lopez-Perez M."/>
            <person name="Rodriguez-Valera F."/>
        </authorList>
    </citation>
    <scope>NUCLEOTIDE SEQUENCE [LARGE SCALE GENOMIC DNA]</scope>
    <source>
        <strain evidence="15 18">H 17</strain>
    </source>
</reference>
<sequence>MLERIREGSQGPWAMAIIALIVLSFVFAGVGSYLTSSGSTAVATVNGEEISAQELERAYQNQRAQMESQFGESIAQLFSSEQYLSDFKRNVLDRLIAEKLIQQEAVALGLRVSDEQIKETITQMPEFQFGGQFDNQRFQTILRQNGFQVADFRDYLRTQMTQNQLAAALTNSAFALEGEVELANTLQGQTRDANYLVIDSASFSEGVEVTEDDINAYYNANIAAFDTEEQVKLAYVMLSIDDLKSRVSVDDDEVRSYYENNLAGYQTEEERRVSHILIEFGDDTEAARAKAEALLAEIKAGADFATLAETSSEDTFSAEAGGDLDYITQDAMDPAFDEAAFAIENVGEVSDVVESEFGFHIIKLTDIKPSTTTAFEDVKSDIRESLLLDKATEAYFEDQNLMAEIAFEVPDTLEDVANAVDATVQETALFSRNMAPTALDHPAVLEAAFSSELIEEGVNSDIIEIDDETVVVVRVVEHEPQRTQSLEEVREGIVASLQDQKAQEAAQAWARERVNQLQKGESIDDALAEKSLNWEAAEGIARSGSTVNRAIVDKVFTLALGEGSQYDYVSLVSGDVAIVELTHVNPAPALEESVASTLKQRLSAMHGQRVYQQFVEGLRADADVTISPSL</sequence>
<dbReference type="Proteomes" id="UP000263517">
    <property type="component" value="Unassembled WGS sequence"/>
</dbReference>
<name>A0A075P0Y5_9ALTE</name>
<gene>
    <name evidence="16" type="ORF">DCW74_09365</name>
    <name evidence="17" type="ORF">DEB45_06260</name>
    <name evidence="15" type="ORF">EP13_12815</name>
</gene>
<evidence type="ECO:0000256" key="12">
    <source>
        <dbReference type="SAM" id="Coils"/>
    </source>
</evidence>
<dbReference type="KEGG" id="aal:EP13_12815"/>
<dbReference type="Gene3D" id="1.10.4030.10">
    <property type="entry name" value="Porin chaperone SurA, peptide-binding domain"/>
    <property type="match status" value="1"/>
</dbReference>
<dbReference type="PANTHER" id="PTHR47529">
    <property type="entry name" value="PEPTIDYL-PROLYL CIS-TRANS ISOMERASE D"/>
    <property type="match status" value="1"/>
</dbReference>
<evidence type="ECO:0000256" key="1">
    <source>
        <dbReference type="ARBA" id="ARBA00004382"/>
    </source>
</evidence>
<organism evidence="15 18">
    <name type="scientific">Alteromonas australica</name>
    <dbReference type="NCBI Taxonomy" id="589873"/>
    <lineage>
        <taxon>Bacteria</taxon>
        <taxon>Pseudomonadati</taxon>
        <taxon>Pseudomonadota</taxon>
        <taxon>Gammaproteobacteria</taxon>
        <taxon>Alteromonadales</taxon>
        <taxon>Alteromonadaceae</taxon>
        <taxon>Alteromonas/Salinimonas group</taxon>
        <taxon>Alteromonas</taxon>
    </lineage>
</organism>
<evidence type="ECO:0000256" key="7">
    <source>
        <dbReference type="ARBA" id="ARBA00023186"/>
    </source>
</evidence>
<feature type="coiled-coil region" evidence="12">
    <location>
        <begin position="45"/>
        <end position="72"/>
    </location>
</feature>
<dbReference type="GO" id="GO:0005886">
    <property type="term" value="C:plasma membrane"/>
    <property type="evidence" value="ECO:0007669"/>
    <property type="project" value="UniProtKB-SubCell"/>
</dbReference>
<evidence type="ECO:0000259" key="14">
    <source>
        <dbReference type="PROSITE" id="PS50198"/>
    </source>
</evidence>
<dbReference type="EMBL" id="DNAN01000329">
    <property type="protein sequence ID" value="HAW75925.1"/>
    <property type="molecule type" value="Genomic_DNA"/>
</dbReference>
<keyword evidence="11" id="KW-0697">Rotamase</keyword>
<keyword evidence="2" id="KW-1003">Cell membrane</keyword>
<keyword evidence="12" id="KW-0175">Coiled coil</keyword>
<dbReference type="SUPFAM" id="SSF54534">
    <property type="entry name" value="FKBP-like"/>
    <property type="match status" value="1"/>
</dbReference>
<dbReference type="Pfam" id="PF13616">
    <property type="entry name" value="Rotamase_3"/>
    <property type="match status" value="1"/>
</dbReference>
<dbReference type="PROSITE" id="PS50198">
    <property type="entry name" value="PPIC_PPIASE_2"/>
    <property type="match status" value="1"/>
</dbReference>
<dbReference type="SUPFAM" id="SSF109998">
    <property type="entry name" value="Triger factor/SurA peptide-binding domain-like"/>
    <property type="match status" value="1"/>
</dbReference>
<feature type="domain" description="PpiC" evidence="14">
    <location>
        <begin position="268"/>
        <end position="366"/>
    </location>
</feature>
<evidence type="ECO:0000256" key="8">
    <source>
        <dbReference type="ARBA" id="ARBA00038408"/>
    </source>
</evidence>
<keyword evidence="11 15" id="KW-0413">Isomerase</keyword>
<dbReference type="Proteomes" id="UP000056090">
    <property type="component" value="Chromosome"/>
</dbReference>
<dbReference type="Gene3D" id="3.10.50.40">
    <property type="match status" value="1"/>
</dbReference>
<dbReference type="eggNOG" id="COG0760">
    <property type="taxonomic scope" value="Bacteria"/>
</dbReference>
<dbReference type="Proteomes" id="UP000264779">
    <property type="component" value="Unassembled WGS sequence"/>
</dbReference>
<evidence type="ECO:0000256" key="6">
    <source>
        <dbReference type="ARBA" id="ARBA00023136"/>
    </source>
</evidence>
<protein>
    <recommendedName>
        <fullName evidence="9">Periplasmic chaperone PpiD</fullName>
    </recommendedName>
    <alternativeName>
        <fullName evidence="10">Periplasmic folding chaperone</fullName>
    </alternativeName>
</protein>
<dbReference type="InterPro" id="IPR027304">
    <property type="entry name" value="Trigger_fact/SurA_dom_sf"/>
</dbReference>
<dbReference type="GeneID" id="78255783"/>
<evidence type="ECO:0000313" key="17">
    <source>
        <dbReference type="EMBL" id="HBU50843.1"/>
    </source>
</evidence>
<evidence type="ECO:0000256" key="9">
    <source>
        <dbReference type="ARBA" id="ARBA00040743"/>
    </source>
</evidence>
<proteinExistence type="inferred from homology"/>
<evidence type="ECO:0000256" key="3">
    <source>
        <dbReference type="ARBA" id="ARBA00022519"/>
    </source>
</evidence>
<evidence type="ECO:0000313" key="18">
    <source>
        <dbReference type="Proteomes" id="UP000056090"/>
    </source>
</evidence>
<evidence type="ECO:0000256" key="4">
    <source>
        <dbReference type="ARBA" id="ARBA00022692"/>
    </source>
</evidence>
<evidence type="ECO:0000313" key="15">
    <source>
        <dbReference type="EMBL" id="AIF99496.1"/>
    </source>
</evidence>
<evidence type="ECO:0000256" key="11">
    <source>
        <dbReference type="PROSITE-ProRule" id="PRU00278"/>
    </source>
</evidence>
<evidence type="ECO:0000256" key="2">
    <source>
        <dbReference type="ARBA" id="ARBA00022475"/>
    </source>
</evidence>
<evidence type="ECO:0000313" key="16">
    <source>
        <dbReference type="EMBL" id="HAW75925.1"/>
    </source>
</evidence>
<comment type="similarity">
    <text evidence="8">Belongs to the PpiD chaperone family.</text>
</comment>
<evidence type="ECO:0000256" key="10">
    <source>
        <dbReference type="ARBA" id="ARBA00042775"/>
    </source>
</evidence>
<dbReference type="AlphaFoldDB" id="A0A075P0Y5"/>
<dbReference type="InterPro" id="IPR000297">
    <property type="entry name" value="PPIase_PpiC"/>
</dbReference>